<keyword evidence="1" id="KW-0812">Transmembrane</keyword>
<keyword evidence="1" id="KW-0472">Membrane</keyword>
<dbReference type="Proteomes" id="UP000290283">
    <property type="component" value="Unassembled WGS sequence"/>
</dbReference>
<evidence type="ECO:0000313" key="3">
    <source>
        <dbReference type="Proteomes" id="UP000290283"/>
    </source>
</evidence>
<organism evidence="2 3">
    <name type="scientific">Flavobacterium amnicola</name>
    <dbReference type="NCBI Taxonomy" id="2506422"/>
    <lineage>
        <taxon>Bacteria</taxon>
        <taxon>Pseudomonadati</taxon>
        <taxon>Bacteroidota</taxon>
        <taxon>Flavobacteriia</taxon>
        <taxon>Flavobacteriales</taxon>
        <taxon>Flavobacteriaceae</taxon>
        <taxon>Flavobacterium</taxon>
    </lineage>
</organism>
<accession>A0A4Q1K2S5</accession>
<feature type="transmembrane region" description="Helical" evidence="1">
    <location>
        <begin position="165"/>
        <end position="185"/>
    </location>
</feature>
<feature type="transmembrane region" description="Helical" evidence="1">
    <location>
        <begin position="138"/>
        <end position="158"/>
    </location>
</feature>
<evidence type="ECO:0000313" key="2">
    <source>
        <dbReference type="EMBL" id="RXR19104.1"/>
    </source>
</evidence>
<name>A0A4Q1K2S5_9FLAO</name>
<feature type="transmembrane region" description="Helical" evidence="1">
    <location>
        <begin position="197"/>
        <end position="217"/>
    </location>
</feature>
<sequence length="227" mass="25066">MKSMKNWPKQNFKNLFMKKNAFYFGLLGVILFVITTIIAGIVYPNYSHLSQFISESYAVDAPYADPLRFYGYIPSGICFILFGYFSNAYFPKSTLKTLSLIGIGLGYGLGTIICGIFNCDAGCNPNFVNPSVSQIIHNLSGMLTYLIVPISILGFGIASRKWSNSALLSNISLIVAVLSFVFVVVLNQNLDSDYKGLIQRIIEGSILFWILVCALHISKATEHATTP</sequence>
<proteinExistence type="predicted"/>
<dbReference type="Pfam" id="PF06197">
    <property type="entry name" value="DUF998"/>
    <property type="match status" value="1"/>
</dbReference>
<protein>
    <submittedName>
        <fullName evidence="2">DUF998 domain-containing protein</fullName>
    </submittedName>
</protein>
<gene>
    <name evidence="2" type="ORF">EQG63_06575</name>
</gene>
<dbReference type="InterPro" id="IPR009339">
    <property type="entry name" value="DUF998"/>
</dbReference>
<dbReference type="OrthoDB" id="791654at2"/>
<comment type="caution">
    <text evidence="2">The sequence shown here is derived from an EMBL/GenBank/DDBJ whole genome shotgun (WGS) entry which is preliminary data.</text>
</comment>
<feature type="transmembrane region" description="Helical" evidence="1">
    <location>
        <begin position="21"/>
        <end position="43"/>
    </location>
</feature>
<keyword evidence="3" id="KW-1185">Reference proteome</keyword>
<evidence type="ECO:0000256" key="1">
    <source>
        <dbReference type="SAM" id="Phobius"/>
    </source>
</evidence>
<dbReference type="EMBL" id="SBKO01000002">
    <property type="protein sequence ID" value="RXR19104.1"/>
    <property type="molecule type" value="Genomic_DNA"/>
</dbReference>
<feature type="transmembrane region" description="Helical" evidence="1">
    <location>
        <begin position="69"/>
        <end position="90"/>
    </location>
</feature>
<feature type="transmembrane region" description="Helical" evidence="1">
    <location>
        <begin position="97"/>
        <end position="118"/>
    </location>
</feature>
<keyword evidence="1" id="KW-1133">Transmembrane helix</keyword>
<reference evidence="3" key="1">
    <citation type="submission" date="2019-01" db="EMBL/GenBank/DDBJ databases">
        <title>Cytophagaceae bacterium strain CAR-16.</title>
        <authorList>
            <person name="Chen W.-M."/>
        </authorList>
    </citation>
    <scope>NUCLEOTIDE SEQUENCE [LARGE SCALE GENOMIC DNA]</scope>
    <source>
        <strain evidence="3">LLJ-11</strain>
    </source>
</reference>
<dbReference type="AlphaFoldDB" id="A0A4Q1K2S5"/>